<dbReference type="EC" id="6.3.4.18" evidence="5 6"/>
<evidence type="ECO:0000313" key="9">
    <source>
        <dbReference type="Proteomes" id="UP000324517"/>
    </source>
</evidence>
<evidence type="ECO:0000256" key="4">
    <source>
        <dbReference type="ARBA" id="ARBA00022840"/>
    </source>
</evidence>
<dbReference type="SUPFAM" id="SSF56059">
    <property type="entry name" value="Glutathione synthetase ATP-binding domain-like"/>
    <property type="match status" value="1"/>
</dbReference>
<feature type="domain" description="ATP-grasp" evidence="7">
    <location>
        <begin position="116"/>
        <end position="302"/>
    </location>
</feature>
<dbReference type="HAMAP" id="MF_01928">
    <property type="entry name" value="PurK"/>
    <property type="match status" value="1"/>
</dbReference>
<evidence type="ECO:0000256" key="5">
    <source>
        <dbReference type="HAMAP-Rule" id="MF_01928"/>
    </source>
</evidence>
<dbReference type="FunFam" id="3.40.50.20:FF:000016">
    <property type="entry name" value="N5-carboxyaminoimidazole ribonucleotide synthase"/>
    <property type="match status" value="1"/>
</dbReference>
<keyword evidence="3 5" id="KW-0658">Purine biosynthesis</keyword>
<dbReference type="InterPro" id="IPR054350">
    <property type="entry name" value="PurT/PurK_preATP-grasp"/>
</dbReference>
<comment type="pathway">
    <text evidence="5 6">Purine metabolism; IMP biosynthesis via de novo pathway; 5-amino-1-(5-phospho-D-ribosyl)imidazole-4-carboxylate from 5-amino-1-(5-phospho-D-ribosyl)imidazole (N5-CAIR route): step 1/2.</text>
</comment>
<dbReference type="AlphaFoldDB" id="A0A5D4T433"/>
<feature type="binding site" evidence="5">
    <location>
        <position position="152"/>
    </location>
    <ligand>
        <name>ATP</name>
        <dbReference type="ChEBI" id="CHEBI:30616"/>
    </ligand>
</feature>
<keyword evidence="1 5" id="KW-0436">Ligase</keyword>
<dbReference type="OrthoDB" id="9804625at2"/>
<gene>
    <name evidence="5 6 8" type="primary">purK</name>
    <name evidence="8" type="ORF">FZC75_16930</name>
</gene>
<evidence type="ECO:0000259" key="7">
    <source>
        <dbReference type="PROSITE" id="PS50975"/>
    </source>
</evidence>
<dbReference type="NCBIfam" id="TIGR01161">
    <property type="entry name" value="purK"/>
    <property type="match status" value="1"/>
</dbReference>
<comment type="caution">
    <text evidence="8">The sequence shown here is derived from an EMBL/GenBank/DDBJ whole genome shotgun (WGS) entry which is preliminary data.</text>
</comment>
<dbReference type="InterPro" id="IPR013815">
    <property type="entry name" value="ATP_grasp_subdomain_1"/>
</dbReference>
<dbReference type="SUPFAM" id="SSF52440">
    <property type="entry name" value="PreATP-grasp domain"/>
    <property type="match status" value="1"/>
</dbReference>
<dbReference type="FunFam" id="3.30.470.20:FF:000029">
    <property type="entry name" value="N5-carboxyaminoimidazole ribonucleotide synthase"/>
    <property type="match status" value="1"/>
</dbReference>
<keyword evidence="4 5" id="KW-0067">ATP-binding</keyword>
<dbReference type="InterPro" id="IPR003135">
    <property type="entry name" value="ATP-grasp_carboxylate-amine"/>
</dbReference>
<comment type="function">
    <text evidence="6">Catalyzes the ATP-dependent conversion of 5-aminoimidazole ribonucleotide (AIR) and HCO(3)- to N5-carboxyaminoimidazole ribonucleotide (N5-CAIR).</text>
</comment>
<dbReference type="NCBIfam" id="NF004676">
    <property type="entry name" value="PRK06019.1-2"/>
    <property type="match status" value="1"/>
</dbReference>
<dbReference type="InterPro" id="IPR005875">
    <property type="entry name" value="PurK"/>
</dbReference>
<name>A0A5D4T433_9BACI</name>
<dbReference type="NCBIfam" id="NF004679">
    <property type="entry name" value="PRK06019.1-5"/>
    <property type="match status" value="1"/>
</dbReference>
<dbReference type="GO" id="GO:0046872">
    <property type="term" value="F:metal ion binding"/>
    <property type="evidence" value="ECO:0007669"/>
    <property type="project" value="InterPro"/>
</dbReference>
<dbReference type="PANTHER" id="PTHR11609">
    <property type="entry name" value="PURINE BIOSYNTHESIS PROTEIN 6/7, PUR6/7"/>
    <property type="match status" value="1"/>
</dbReference>
<comment type="catalytic activity">
    <reaction evidence="5 6">
        <text>5-amino-1-(5-phospho-beta-D-ribosyl)imidazole + hydrogencarbonate + ATP = 5-carboxyamino-1-(5-phospho-D-ribosyl)imidazole + ADP + phosphate + 2 H(+)</text>
        <dbReference type="Rhea" id="RHEA:19317"/>
        <dbReference type="ChEBI" id="CHEBI:15378"/>
        <dbReference type="ChEBI" id="CHEBI:17544"/>
        <dbReference type="ChEBI" id="CHEBI:30616"/>
        <dbReference type="ChEBI" id="CHEBI:43474"/>
        <dbReference type="ChEBI" id="CHEBI:58730"/>
        <dbReference type="ChEBI" id="CHEBI:137981"/>
        <dbReference type="ChEBI" id="CHEBI:456216"/>
        <dbReference type="EC" id="6.3.4.18"/>
    </reaction>
</comment>
<evidence type="ECO:0000256" key="1">
    <source>
        <dbReference type="ARBA" id="ARBA00022598"/>
    </source>
</evidence>
<dbReference type="Pfam" id="PF02222">
    <property type="entry name" value="ATP-grasp"/>
    <property type="match status" value="1"/>
</dbReference>
<dbReference type="InterPro" id="IPR011054">
    <property type="entry name" value="Rudment_hybrid_motif"/>
</dbReference>
<comment type="function">
    <text evidence="5">Catalyzes the ATP-dependent conversion of 5-aminoimidazole ribonucleotide (AIR) and HCO(3)(-) to N5-carboxyaminoimidazole ribonucleotide (N5-CAIR).</text>
</comment>
<dbReference type="GO" id="GO:0005524">
    <property type="term" value="F:ATP binding"/>
    <property type="evidence" value="ECO:0007669"/>
    <property type="project" value="UniProtKB-UniRule"/>
</dbReference>
<dbReference type="Proteomes" id="UP000324517">
    <property type="component" value="Unassembled WGS sequence"/>
</dbReference>
<evidence type="ECO:0000313" key="8">
    <source>
        <dbReference type="EMBL" id="TYS69242.1"/>
    </source>
</evidence>
<keyword evidence="2 5" id="KW-0547">Nucleotide-binding</keyword>
<dbReference type="PROSITE" id="PS50975">
    <property type="entry name" value="ATP_GRASP"/>
    <property type="match status" value="1"/>
</dbReference>
<dbReference type="FunFam" id="3.30.1490.20:FF:000015">
    <property type="entry name" value="N5-carboxyaminoimidazole ribonucleotide synthase"/>
    <property type="match status" value="1"/>
</dbReference>
<dbReference type="GO" id="GO:0004638">
    <property type="term" value="F:phosphoribosylaminoimidazole carboxylase activity"/>
    <property type="evidence" value="ECO:0007669"/>
    <property type="project" value="InterPro"/>
</dbReference>
<feature type="binding site" evidence="5">
    <location>
        <begin position="157"/>
        <end position="163"/>
    </location>
    <ligand>
        <name>ATP</name>
        <dbReference type="ChEBI" id="CHEBI:30616"/>
    </ligand>
</feature>
<accession>A0A5D4T433</accession>
<dbReference type="Pfam" id="PF22660">
    <property type="entry name" value="RS_preATP-grasp-like"/>
    <property type="match status" value="1"/>
</dbReference>
<evidence type="ECO:0000256" key="3">
    <source>
        <dbReference type="ARBA" id="ARBA00022755"/>
    </source>
</evidence>
<dbReference type="RefSeq" id="WP_148980121.1">
    <property type="nucleotide sequence ID" value="NZ_JBNILM010000008.1"/>
</dbReference>
<protein>
    <recommendedName>
        <fullName evidence="5 6">N5-carboxyaminoimidazole ribonucleotide synthase</fullName>
        <shortName evidence="5 6">N5-CAIR synthase</shortName>
        <ecNumber evidence="5 6">6.3.4.18</ecNumber>
    </recommendedName>
    <alternativeName>
        <fullName evidence="5 6">5-(carboxyamino)imidazole ribonucleotide synthetase</fullName>
    </alternativeName>
</protein>
<dbReference type="InterPro" id="IPR011761">
    <property type="entry name" value="ATP-grasp"/>
</dbReference>
<dbReference type="Gene3D" id="3.30.1490.20">
    <property type="entry name" value="ATP-grasp fold, A domain"/>
    <property type="match status" value="1"/>
</dbReference>
<dbReference type="Gene3D" id="3.40.50.20">
    <property type="match status" value="1"/>
</dbReference>
<dbReference type="SUPFAM" id="SSF51246">
    <property type="entry name" value="Rudiment single hybrid motif"/>
    <property type="match status" value="1"/>
</dbReference>
<feature type="binding site" evidence="5">
    <location>
        <position position="195"/>
    </location>
    <ligand>
        <name>ATP</name>
        <dbReference type="ChEBI" id="CHEBI:30616"/>
    </ligand>
</feature>
<sequence length="386" mass="43017">MISLFNFKKITPPATIGIIGGGQLGRMMALSAKAMGFKIAVLDPTPDSPCGQVADIEITAAFNDMEAIKKLASLSDVVTYEFENIDYEALTWLEENAYLPQGSEVLKVTQHRATEKMAIEAAGLQVAPFMEVTTEAELNEAIQKIGYPSVLKTSRFGYDGKGQVVLKDDTALEQATKLLEHGECVLEKWIPFVKEISVVVARSTTGEIKAFPVGENEHRENILYKTIAPARVDQILEMNAIQSAMTLARHFNLIGTLAVEMFVLEDGTFYINELAPRPHNSGHYTMDACETSQFEQHIRAVTGMPLGKTTLWKPAVMVNLLGEHVDAAIEHIPHYENAKLHLYGKHEKKEKRKMGHINILADTIEQALEQEASWQIWNTVERRILT</sequence>
<comment type="similarity">
    <text evidence="5 6">Belongs to the PurK/PurT family.</text>
</comment>
<dbReference type="Gene3D" id="3.30.470.20">
    <property type="entry name" value="ATP-grasp fold, B domain"/>
    <property type="match status" value="1"/>
</dbReference>
<reference evidence="8 9" key="1">
    <citation type="submission" date="2019-08" db="EMBL/GenBank/DDBJ databases">
        <title>Bacillus genomes from the desert of Cuatro Cienegas, Coahuila.</title>
        <authorList>
            <person name="Olmedo-Alvarez G."/>
        </authorList>
    </citation>
    <scope>NUCLEOTIDE SEQUENCE [LARGE SCALE GENOMIC DNA]</scope>
    <source>
        <strain evidence="8 9">CH98b_3T</strain>
    </source>
</reference>
<feature type="binding site" evidence="5">
    <location>
        <begin position="272"/>
        <end position="273"/>
    </location>
    <ligand>
        <name>ATP</name>
        <dbReference type="ChEBI" id="CHEBI:30616"/>
    </ligand>
</feature>
<feature type="binding site" evidence="5">
    <location>
        <begin position="187"/>
        <end position="190"/>
    </location>
    <ligand>
        <name>ATP</name>
        <dbReference type="ChEBI" id="CHEBI:30616"/>
    </ligand>
</feature>
<dbReference type="GO" id="GO:0005829">
    <property type="term" value="C:cytosol"/>
    <property type="evidence" value="ECO:0007669"/>
    <property type="project" value="TreeGrafter"/>
</dbReference>
<dbReference type="EMBL" id="VTET01000009">
    <property type="protein sequence ID" value="TYS69242.1"/>
    <property type="molecule type" value="Genomic_DNA"/>
</dbReference>
<proteinExistence type="inferred from homology"/>
<feature type="binding site" evidence="5">
    <location>
        <position position="112"/>
    </location>
    <ligand>
        <name>ATP</name>
        <dbReference type="ChEBI" id="CHEBI:30616"/>
    </ligand>
</feature>
<dbReference type="Pfam" id="PF17769">
    <property type="entry name" value="PurK_C"/>
    <property type="match status" value="1"/>
</dbReference>
<dbReference type="NCBIfam" id="NF004675">
    <property type="entry name" value="PRK06019.1-1"/>
    <property type="match status" value="1"/>
</dbReference>
<dbReference type="InterPro" id="IPR016185">
    <property type="entry name" value="PreATP-grasp_dom_sf"/>
</dbReference>
<evidence type="ECO:0000256" key="2">
    <source>
        <dbReference type="ARBA" id="ARBA00022741"/>
    </source>
</evidence>
<dbReference type="UniPathway" id="UPA00074">
    <property type="reaction ID" value="UER00942"/>
</dbReference>
<organism evidence="8 9">
    <name type="scientific">Sutcliffiella horikoshii</name>
    <dbReference type="NCBI Taxonomy" id="79883"/>
    <lineage>
        <taxon>Bacteria</taxon>
        <taxon>Bacillati</taxon>
        <taxon>Bacillota</taxon>
        <taxon>Bacilli</taxon>
        <taxon>Bacillales</taxon>
        <taxon>Bacillaceae</taxon>
        <taxon>Sutcliffiella</taxon>
    </lineage>
</organism>
<comment type="subunit">
    <text evidence="5 6">Homodimer.</text>
</comment>
<dbReference type="PANTHER" id="PTHR11609:SF5">
    <property type="entry name" value="PHOSPHORIBOSYLAMINOIMIDAZOLE CARBOXYLASE"/>
    <property type="match status" value="1"/>
</dbReference>
<dbReference type="GO" id="GO:0006189">
    <property type="term" value="P:'de novo' IMP biosynthetic process"/>
    <property type="evidence" value="ECO:0007669"/>
    <property type="project" value="UniProtKB-UniRule"/>
</dbReference>
<dbReference type="InterPro" id="IPR040686">
    <property type="entry name" value="PurK_C"/>
</dbReference>
<evidence type="ECO:0000256" key="6">
    <source>
        <dbReference type="RuleBase" id="RU361200"/>
    </source>
</evidence>
<dbReference type="GO" id="GO:0034028">
    <property type="term" value="F:5-(carboxyamino)imidazole ribonucleotide synthase activity"/>
    <property type="evidence" value="ECO:0007669"/>
    <property type="project" value="UniProtKB-UniRule"/>
</dbReference>
<feature type="binding site" evidence="5">
    <location>
        <position position="218"/>
    </location>
    <ligand>
        <name>ATP</name>
        <dbReference type="ChEBI" id="CHEBI:30616"/>
    </ligand>
</feature>